<dbReference type="Proteomes" id="UP001054821">
    <property type="component" value="Chromosome 2"/>
</dbReference>
<reference evidence="3" key="2">
    <citation type="journal article" date="2020" name="Plant J.">
        <title>Transposons played a major role in the diversification between the closely related almond and peach genomes: results from the almond genome sequence.</title>
        <authorList>
            <person name="Alioto T."/>
            <person name="Alexiou K.G."/>
            <person name="Bardil A."/>
            <person name="Barteri F."/>
            <person name="Castanera R."/>
            <person name="Cruz F."/>
            <person name="Dhingra A."/>
            <person name="Duval H."/>
            <person name="Fernandez I Marti A."/>
            <person name="Frias L."/>
            <person name="Galan B."/>
            <person name="Garcia J.L."/>
            <person name="Howad W."/>
            <person name="Gomez-Garrido J."/>
            <person name="Gut M."/>
            <person name="Julca I."/>
            <person name="Morata J."/>
            <person name="Puigdomenech P."/>
            <person name="Ribeca P."/>
            <person name="Rubio Cabetas M.J."/>
            <person name="Vlasova A."/>
            <person name="Wirthensohn M."/>
            <person name="Garcia-Mas J."/>
            <person name="Gabaldon T."/>
            <person name="Casacuberta J.M."/>
            <person name="Arus P."/>
        </authorList>
    </citation>
    <scope>NUCLEOTIDE SEQUENCE [LARGE SCALE GENOMIC DNA]</scope>
    <source>
        <strain evidence="3">cv. Texas</strain>
    </source>
</reference>
<proteinExistence type="predicted"/>
<dbReference type="Proteomes" id="UP000327085">
    <property type="component" value="Chromosome 2"/>
</dbReference>
<dbReference type="AlphaFoldDB" id="A0A5E4G2C7"/>
<keyword evidence="4" id="KW-1185">Reference proteome</keyword>
<dbReference type="Gramene" id="VVA33971">
    <property type="protein sequence ID" value="VVA33971"/>
    <property type="gene ID" value="Prudul26B035639"/>
</dbReference>
<accession>A0A5E4G2C7</accession>
<reference evidence="1 4" key="3">
    <citation type="journal article" date="2022" name="G3 (Bethesda)">
        <title>Whole-genome sequence and methylome profiling of the almond [Prunus dulcis (Mill.) D.A. Webb] cultivar 'Nonpareil'.</title>
        <authorList>
            <person name="D'Amico-Willman K.M."/>
            <person name="Ouma W.Z."/>
            <person name="Meulia T."/>
            <person name="Sideli G.M."/>
            <person name="Gradziel T.M."/>
            <person name="Fresnedo-Ramirez J."/>
        </authorList>
    </citation>
    <scope>NUCLEOTIDE SEQUENCE [LARGE SCALE GENOMIC DNA]</scope>
    <source>
        <strain evidence="1">Clone GOH B32 T37-40</strain>
    </source>
</reference>
<gene>
    <name evidence="2" type="ORF">ALMOND_2B035639</name>
    <name evidence="1" type="ORF">L3X38_009606</name>
</gene>
<evidence type="ECO:0000313" key="3">
    <source>
        <dbReference type="Proteomes" id="UP000327085"/>
    </source>
</evidence>
<organism evidence="2 3">
    <name type="scientific">Prunus dulcis</name>
    <name type="common">Almond</name>
    <name type="synonym">Amygdalus dulcis</name>
    <dbReference type="NCBI Taxonomy" id="3755"/>
    <lineage>
        <taxon>Eukaryota</taxon>
        <taxon>Viridiplantae</taxon>
        <taxon>Streptophyta</taxon>
        <taxon>Embryophyta</taxon>
        <taxon>Tracheophyta</taxon>
        <taxon>Spermatophyta</taxon>
        <taxon>Magnoliopsida</taxon>
        <taxon>eudicotyledons</taxon>
        <taxon>Gunneridae</taxon>
        <taxon>Pentapetalae</taxon>
        <taxon>rosids</taxon>
        <taxon>fabids</taxon>
        <taxon>Rosales</taxon>
        <taxon>Rosaceae</taxon>
        <taxon>Amygdaloideae</taxon>
        <taxon>Amygdaleae</taxon>
        <taxon>Prunus</taxon>
    </lineage>
</organism>
<evidence type="ECO:0000313" key="1">
    <source>
        <dbReference type="EMBL" id="KAI5341731.1"/>
    </source>
</evidence>
<dbReference type="EMBL" id="JAJFAZ020000002">
    <property type="protein sequence ID" value="KAI5341731.1"/>
    <property type="molecule type" value="Genomic_DNA"/>
</dbReference>
<dbReference type="InParanoid" id="A0A5E4G2C7"/>
<reference evidence="2" key="1">
    <citation type="submission" date="2019-07" db="EMBL/GenBank/DDBJ databases">
        <authorList>
            <person name="Alioto T."/>
            <person name="Alioto T."/>
            <person name="Gomez Garrido J."/>
        </authorList>
    </citation>
    <scope>NUCLEOTIDE SEQUENCE</scope>
</reference>
<dbReference type="EMBL" id="CABIKO010000312">
    <property type="protein sequence ID" value="VVA33971.1"/>
    <property type="molecule type" value="Genomic_DNA"/>
</dbReference>
<sequence length="104" mass="11610">MAAGDSALSSTQKCSKTETVCGGDEFLGAAKLPFYWLTADLSKENKCCTTEITAVNLWIRRKGCGRNSLPLELQVSLIFIFTLDTCSPLYYLITFSNKNNHYDR</sequence>
<protein>
    <submittedName>
        <fullName evidence="2">Uncharacterized protein</fullName>
    </submittedName>
</protein>
<evidence type="ECO:0000313" key="2">
    <source>
        <dbReference type="EMBL" id="VVA33971.1"/>
    </source>
</evidence>
<name>A0A5E4G2C7_PRUDU</name>
<evidence type="ECO:0000313" key="4">
    <source>
        <dbReference type="Proteomes" id="UP001054821"/>
    </source>
</evidence>